<keyword evidence="1" id="KW-0472">Membrane</keyword>
<organism evidence="2 3">
    <name type="scientific">Steinernema glaseri</name>
    <dbReference type="NCBI Taxonomy" id="37863"/>
    <lineage>
        <taxon>Eukaryota</taxon>
        <taxon>Metazoa</taxon>
        <taxon>Ecdysozoa</taxon>
        <taxon>Nematoda</taxon>
        <taxon>Chromadorea</taxon>
        <taxon>Rhabditida</taxon>
        <taxon>Tylenchina</taxon>
        <taxon>Panagrolaimomorpha</taxon>
        <taxon>Strongyloidoidea</taxon>
        <taxon>Steinernematidae</taxon>
        <taxon>Steinernema</taxon>
    </lineage>
</organism>
<feature type="transmembrane region" description="Helical" evidence="1">
    <location>
        <begin position="12"/>
        <end position="32"/>
    </location>
</feature>
<evidence type="ECO:0000313" key="3">
    <source>
        <dbReference type="WBParaSite" id="L893_g27069.t1"/>
    </source>
</evidence>
<keyword evidence="1" id="KW-1133">Transmembrane helix</keyword>
<keyword evidence="1" id="KW-0812">Transmembrane</keyword>
<evidence type="ECO:0000256" key="1">
    <source>
        <dbReference type="SAM" id="Phobius"/>
    </source>
</evidence>
<name>A0A1I7ZJP4_9BILA</name>
<feature type="transmembrane region" description="Helical" evidence="1">
    <location>
        <begin position="103"/>
        <end position="129"/>
    </location>
</feature>
<proteinExistence type="predicted"/>
<sequence>MPDITILVIRGGRTLIGSTVMMTTLGFASFIYTHVRPATNCTSSNSTEEYPLGRNLLNYEFAEDGPDRNAEIMRDIADTPMLFLFLAFATAVPQCMRPMRPVLWEFCFICILGVLIDLLMPVLLVIYAYNCINLGDFPTNFFLPTEMNIVYFVDGKDETYFCDLSANRYNNTLIFYMYCILIICAVWKLFLVFSVHKLAQVVDVPRAQRSNFVRLLQWATAMNVEEARVDRDDYIEDLVDRARWFRRF</sequence>
<keyword evidence="2" id="KW-1185">Reference proteome</keyword>
<reference evidence="3" key="1">
    <citation type="submission" date="2016-11" db="UniProtKB">
        <authorList>
            <consortium name="WormBaseParasite"/>
        </authorList>
    </citation>
    <scope>IDENTIFICATION</scope>
</reference>
<dbReference type="Proteomes" id="UP000095287">
    <property type="component" value="Unplaced"/>
</dbReference>
<dbReference type="AlphaFoldDB" id="A0A1I7ZJP4"/>
<accession>A0A1I7ZJP4</accession>
<evidence type="ECO:0000313" key="2">
    <source>
        <dbReference type="Proteomes" id="UP000095287"/>
    </source>
</evidence>
<dbReference type="WBParaSite" id="L893_g27069.t1">
    <property type="protein sequence ID" value="L893_g27069.t1"/>
    <property type="gene ID" value="L893_g27069"/>
</dbReference>
<feature type="transmembrane region" description="Helical" evidence="1">
    <location>
        <begin position="173"/>
        <end position="193"/>
    </location>
</feature>
<protein>
    <submittedName>
        <fullName evidence="3">RSN1_TM domain-containing protein</fullName>
    </submittedName>
</protein>